<evidence type="ECO:0000313" key="7">
    <source>
        <dbReference type="EMBL" id="MBN2067314.1"/>
    </source>
</evidence>
<evidence type="ECO:0000256" key="5">
    <source>
        <dbReference type="ARBA" id="ARBA00023163"/>
    </source>
</evidence>
<keyword evidence="1" id="KW-0806">Transcription termination</keyword>
<feature type="domain" description="KH type-2" evidence="6">
    <location>
        <begin position="17"/>
        <end position="69"/>
    </location>
</feature>
<organism evidence="7 8">
    <name type="scientific">Candidatus Iainarchaeum sp</name>
    <dbReference type="NCBI Taxonomy" id="3101447"/>
    <lineage>
        <taxon>Archaea</taxon>
        <taxon>Candidatus Iainarchaeota</taxon>
        <taxon>Candidatus Iainarchaeia</taxon>
        <taxon>Candidatus Iainarchaeales</taxon>
        <taxon>Candidatus Iainarchaeaceae</taxon>
        <taxon>Candidatus Iainarchaeum</taxon>
    </lineage>
</organism>
<gene>
    <name evidence="7" type="ORF">JW744_02505</name>
</gene>
<dbReference type="EMBL" id="JAFGDB010000040">
    <property type="protein sequence ID" value="MBN2067314.1"/>
    <property type="molecule type" value="Genomic_DNA"/>
</dbReference>
<evidence type="ECO:0000256" key="4">
    <source>
        <dbReference type="ARBA" id="ARBA00023015"/>
    </source>
</evidence>
<dbReference type="SUPFAM" id="SSF54814">
    <property type="entry name" value="Prokaryotic type KH domain (KH-domain type II)"/>
    <property type="match status" value="1"/>
</dbReference>
<dbReference type="AlphaFoldDB" id="A0A938YNA0"/>
<dbReference type="InterPro" id="IPR015946">
    <property type="entry name" value="KH_dom-like_a/b"/>
</dbReference>
<evidence type="ECO:0000256" key="3">
    <source>
        <dbReference type="ARBA" id="ARBA00022884"/>
    </source>
</evidence>
<keyword evidence="5" id="KW-0804">Transcription</keyword>
<evidence type="ECO:0000313" key="8">
    <source>
        <dbReference type="Proteomes" id="UP000809243"/>
    </source>
</evidence>
<proteinExistence type="predicted"/>
<name>A0A938YNA0_9ARCH</name>
<accession>A0A938YNA0</accession>
<dbReference type="NCBIfam" id="TIGR01952">
    <property type="entry name" value="nusA_arch"/>
    <property type="match status" value="1"/>
</dbReference>
<dbReference type="GO" id="GO:0006353">
    <property type="term" value="P:DNA-templated transcription termination"/>
    <property type="evidence" value="ECO:0007669"/>
    <property type="project" value="UniProtKB-KW"/>
</dbReference>
<dbReference type="Gene3D" id="3.30.300.20">
    <property type="match status" value="2"/>
</dbReference>
<keyword evidence="2" id="KW-0963">Cytoplasm</keyword>
<protein>
    <submittedName>
        <fullName evidence="7">NusA-like transcription termination signal-binding factor</fullName>
    </submittedName>
</protein>
<evidence type="ECO:0000259" key="6">
    <source>
        <dbReference type="Pfam" id="PF07650"/>
    </source>
</evidence>
<reference evidence="7" key="1">
    <citation type="submission" date="2021-01" db="EMBL/GenBank/DDBJ databases">
        <title>Active Sulfur Cycling in an Early Earth Analoge.</title>
        <authorList>
            <person name="Hahn C.R."/>
            <person name="Youssef N.H."/>
            <person name="Elshahed M."/>
        </authorList>
    </citation>
    <scope>NUCLEOTIDE SEQUENCE</scope>
    <source>
        <strain evidence="7">Zod_Metabat.1151</strain>
    </source>
</reference>
<comment type="caution">
    <text evidence="7">The sequence shown here is derived from an EMBL/GenBank/DDBJ whole genome shotgun (WGS) entry which is preliminary data.</text>
</comment>
<dbReference type="Pfam" id="PF07650">
    <property type="entry name" value="KH_2"/>
    <property type="match status" value="1"/>
</dbReference>
<dbReference type="InterPro" id="IPR004044">
    <property type="entry name" value="KH_dom_type_2"/>
</dbReference>
<evidence type="ECO:0000256" key="2">
    <source>
        <dbReference type="ARBA" id="ARBA00022490"/>
    </source>
</evidence>
<dbReference type="Proteomes" id="UP000809243">
    <property type="component" value="Unassembled WGS sequence"/>
</dbReference>
<sequence length="137" mass="15799">MRLTSNEIFYLNALNSISGVDARDCVVDDNAIAFLVKKEAMGKAIGKNASKIKELKKKLRKNVEIFEYTEGIESFIKNALYNIKIEEIKIVEKNGKKQAILMLDPENKRKLLNSLPRIKRIKALSKRDYNIEDIRTR</sequence>
<evidence type="ECO:0000256" key="1">
    <source>
        <dbReference type="ARBA" id="ARBA00022472"/>
    </source>
</evidence>
<keyword evidence="3" id="KW-0694">RNA-binding</keyword>
<dbReference type="InterPro" id="IPR009019">
    <property type="entry name" value="KH_sf_prok-type"/>
</dbReference>
<dbReference type="GO" id="GO:0003723">
    <property type="term" value="F:RNA binding"/>
    <property type="evidence" value="ECO:0007669"/>
    <property type="project" value="UniProtKB-KW"/>
</dbReference>
<keyword evidence="4" id="KW-0805">Transcription regulation</keyword>
<dbReference type="InterPro" id="IPR010212">
    <property type="entry name" value="NusA_arc"/>
</dbReference>